<dbReference type="PANTHER" id="PTHR42747:SF3">
    <property type="entry name" value="NITRONATE MONOOXYGENASE-RELATED"/>
    <property type="match status" value="1"/>
</dbReference>
<sequence length="350" mass="37570">MLRSLQLPIIQAPMAGGASTPQLAAAVSNGGGLGFLAGGYKTAEEMRSEIKKIRGLTTAPFGVNVFVPGENKADEQELVSYKAELAEEAKRFGITLEAEKWDDDEWEEKLAVLREEKVPVVSFTFGCPSREVMESLQAHGSFIIVTVTSKDEAIQAVQEGADALCVQGMEAGGHRSVFRNSKEADDQTSLLVLLQQVRDVVKVPLIAAGGIMTGRDIASVLAAGACAAQLGTAFLRCPESGAHPVHKAALADPQFQTTAVTRAFTGRPARGLVNRFFLQHDATAPAAYPQVHHLTKQLRKAAAQHGDPHAMALWAGQGYRLAKALPAAELLSILREQLKEAWAERMVLDL</sequence>
<evidence type="ECO:0000256" key="9">
    <source>
        <dbReference type="ARBA" id="ARBA00023002"/>
    </source>
</evidence>
<evidence type="ECO:0000256" key="1">
    <source>
        <dbReference type="ARBA" id="ARBA00001917"/>
    </source>
</evidence>
<accession>A0ABD5IUZ1</accession>
<evidence type="ECO:0000256" key="10">
    <source>
        <dbReference type="ARBA" id="ARBA00023033"/>
    </source>
</evidence>
<keyword evidence="7" id="KW-0288">FMN</keyword>
<evidence type="ECO:0000256" key="3">
    <source>
        <dbReference type="ARBA" id="ARBA00009881"/>
    </source>
</evidence>
<evidence type="ECO:0000256" key="5">
    <source>
        <dbReference type="ARBA" id="ARBA00022575"/>
    </source>
</evidence>
<evidence type="ECO:0000256" key="12">
    <source>
        <dbReference type="ARBA" id="ARBA00049401"/>
    </source>
</evidence>
<evidence type="ECO:0000313" key="13">
    <source>
        <dbReference type="EMBL" id="MED5051595.1"/>
    </source>
</evidence>
<evidence type="ECO:0000256" key="8">
    <source>
        <dbReference type="ARBA" id="ARBA00022741"/>
    </source>
</evidence>
<dbReference type="Pfam" id="PF03060">
    <property type="entry name" value="NMO"/>
    <property type="match status" value="1"/>
</dbReference>
<name>A0ABD5IUZ1_9BACL</name>
<keyword evidence="10 13" id="KW-0503">Monooxygenase</keyword>
<keyword evidence="9" id="KW-0560">Oxidoreductase</keyword>
<dbReference type="FunFam" id="3.20.20.70:FF:000154">
    <property type="entry name" value="Probable nitronate monooxygenase"/>
    <property type="match status" value="1"/>
</dbReference>
<dbReference type="CDD" id="cd04730">
    <property type="entry name" value="NPD_like"/>
    <property type="match status" value="1"/>
</dbReference>
<dbReference type="AlphaFoldDB" id="A0ABD5IUZ1"/>
<dbReference type="InterPro" id="IPR004136">
    <property type="entry name" value="NMO"/>
</dbReference>
<evidence type="ECO:0000256" key="4">
    <source>
        <dbReference type="ARBA" id="ARBA00013457"/>
    </source>
</evidence>
<comment type="function">
    <text evidence="2">Nitronate monooxygenase that uses molecular oxygen to catalyze the oxidative denitrification of alkyl nitronates. Acts on propionate 3-nitronate (P3N), the presumed physiological substrate. Probably functions in the detoxification of P3N, a metabolic poison produced by plants and fungi as a defense mechanism.</text>
</comment>
<evidence type="ECO:0000256" key="11">
    <source>
        <dbReference type="ARBA" id="ARBA00031155"/>
    </source>
</evidence>
<dbReference type="Gene3D" id="3.20.20.70">
    <property type="entry name" value="Aldolase class I"/>
    <property type="match status" value="1"/>
</dbReference>
<gene>
    <name evidence="13" type="ORF">P9850_06925</name>
</gene>
<dbReference type="Proteomes" id="UP001339962">
    <property type="component" value="Unassembled WGS sequence"/>
</dbReference>
<dbReference type="PANTHER" id="PTHR42747">
    <property type="entry name" value="NITRONATE MONOOXYGENASE-RELATED"/>
    <property type="match status" value="1"/>
</dbReference>
<organism evidence="13 14">
    <name type="scientific">Anoxybacteroides rupiense</name>
    <dbReference type="NCBI Taxonomy" id="311460"/>
    <lineage>
        <taxon>Bacteria</taxon>
        <taxon>Bacillati</taxon>
        <taxon>Bacillota</taxon>
        <taxon>Bacilli</taxon>
        <taxon>Bacillales</taxon>
        <taxon>Anoxybacillaceae</taxon>
        <taxon>Anoxybacteroides</taxon>
    </lineage>
</organism>
<comment type="catalytic activity">
    <reaction evidence="12">
        <text>3 propionate 3-nitronate + 3 O2 + H2O = 3 3-oxopropanoate + 2 nitrate + nitrite + H2O2 + 3 H(+)</text>
        <dbReference type="Rhea" id="RHEA:57332"/>
        <dbReference type="ChEBI" id="CHEBI:15377"/>
        <dbReference type="ChEBI" id="CHEBI:15378"/>
        <dbReference type="ChEBI" id="CHEBI:15379"/>
        <dbReference type="ChEBI" id="CHEBI:16240"/>
        <dbReference type="ChEBI" id="CHEBI:16301"/>
        <dbReference type="ChEBI" id="CHEBI:17632"/>
        <dbReference type="ChEBI" id="CHEBI:33190"/>
        <dbReference type="ChEBI" id="CHEBI:136067"/>
    </reaction>
</comment>
<dbReference type="RefSeq" id="WP_183186339.1">
    <property type="nucleotide sequence ID" value="NZ_JACIDF010000001.1"/>
</dbReference>
<comment type="caution">
    <text evidence="13">The sequence shown here is derived from an EMBL/GenBank/DDBJ whole genome shotgun (WGS) entry which is preliminary data.</text>
</comment>
<reference evidence="13 14" key="1">
    <citation type="submission" date="2023-03" db="EMBL/GenBank/DDBJ databases">
        <title>Bacillus Genome Sequencing.</title>
        <authorList>
            <person name="Dunlap C."/>
        </authorList>
    </citation>
    <scope>NUCLEOTIDE SEQUENCE [LARGE SCALE GENOMIC DNA]</scope>
    <source>
        <strain evidence="13 14">NRS-38</strain>
    </source>
</reference>
<keyword evidence="5" id="KW-0216">Detoxification</keyword>
<evidence type="ECO:0000256" key="6">
    <source>
        <dbReference type="ARBA" id="ARBA00022630"/>
    </source>
</evidence>
<proteinExistence type="inferred from homology"/>
<protein>
    <recommendedName>
        <fullName evidence="4">Probable nitronate monooxygenase</fullName>
    </recommendedName>
    <alternativeName>
        <fullName evidence="11">Propionate 3-nitronate monooxygenase</fullName>
    </alternativeName>
</protein>
<dbReference type="GO" id="GO:0004497">
    <property type="term" value="F:monooxygenase activity"/>
    <property type="evidence" value="ECO:0007669"/>
    <property type="project" value="UniProtKB-KW"/>
</dbReference>
<comment type="similarity">
    <text evidence="3">Belongs to the nitronate monooxygenase family. NMO class I subfamily.</text>
</comment>
<comment type="cofactor">
    <cofactor evidence="1">
        <name>FMN</name>
        <dbReference type="ChEBI" id="CHEBI:58210"/>
    </cofactor>
</comment>
<evidence type="ECO:0000256" key="2">
    <source>
        <dbReference type="ARBA" id="ARBA00003535"/>
    </source>
</evidence>
<dbReference type="InterPro" id="IPR013785">
    <property type="entry name" value="Aldolase_TIM"/>
</dbReference>
<dbReference type="GO" id="GO:0000166">
    <property type="term" value="F:nucleotide binding"/>
    <property type="evidence" value="ECO:0007669"/>
    <property type="project" value="UniProtKB-KW"/>
</dbReference>
<dbReference type="GO" id="GO:0009636">
    <property type="term" value="P:response to toxic substance"/>
    <property type="evidence" value="ECO:0007669"/>
    <property type="project" value="UniProtKB-KW"/>
</dbReference>
<keyword evidence="6" id="KW-0285">Flavoprotein</keyword>
<keyword evidence="8" id="KW-0547">Nucleotide-binding</keyword>
<evidence type="ECO:0000313" key="14">
    <source>
        <dbReference type="Proteomes" id="UP001339962"/>
    </source>
</evidence>
<evidence type="ECO:0000256" key="7">
    <source>
        <dbReference type="ARBA" id="ARBA00022643"/>
    </source>
</evidence>
<dbReference type="SUPFAM" id="SSF51412">
    <property type="entry name" value="Inosine monophosphate dehydrogenase (IMPDH)"/>
    <property type="match status" value="1"/>
</dbReference>
<dbReference type="EMBL" id="JARTLI010000008">
    <property type="protein sequence ID" value="MED5051595.1"/>
    <property type="molecule type" value="Genomic_DNA"/>
</dbReference>